<comment type="caution">
    <text evidence="7">The sequence shown here is derived from an EMBL/GenBank/DDBJ whole genome shotgun (WGS) entry which is preliminary data.</text>
</comment>
<dbReference type="InterPro" id="IPR008422">
    <property type="entry name" value="KN_HD"/>
</dbReference>
<feature type="compositionally biased region" description="Basic and acidic residues" evidence="5">
    <location>
        <begin position="1"/>
        <end position="21"/>
    </location>
</feature>
<evidence type="ECO:0000256" key="2">
    <source>
        <dbReference type="ARBA" id="ARBA00023155"/>
    </source>
</evidence>
<dbReference type="PANTHER" id="PTHR11850">
    <property type="entry name" value="HOMEOBOX PROTEIN TRANSCRIPTION FACTORS"/>
    <property type="match status" value="1"/>
</dbReference>
<dbReference type="OrthoDB" id="10056939at2759"/>
<dbReference type="SUPFAM" id="SSF46689">
    <property type="entry name" value="Homeodomain-like"/>
    <property type="match status" value="1"/>
</dbReference>
<dbReference type="EMBL" id="JAPDFW010000089">
    <property type="protein sequence ID" value="KAJ5071319.1"/>
    <property type="molecule type" value="Genomic_DNA"/>
</dbReference>
<evidence type="ECO:0000259" key="6">
    <source>
        <dbReference type="PROSITE" id="PS50071"/>
    </source>
</evidence>
<keyword evidence="1 4" id="KW-0238">DNA-binding</keyword>
<feature type="region of interest" description="Disordered" evidence="5">
    <location>
        <begin position="1"/>
        <end position="42"/>
    </location>
</feature>
<dbReference type="CDD" id="cd00086">
    <property type="entry name" value="homeodomain"/>
    <property type="match status" value="1"/>
</dbReference>
<gene>
    <name evidence="7" type="ORF">M0811_10381</name>
</gene>
<feature type="DNA-binding region" description="Homeobox" evidence="4">
    <location>
        <begin position="33"/>
        <end position="95"/>
    </location>
</feature>
<dbReference type="GO" id="GO:0005634">
    <property type="term" value="C:nucleus"/>
    <property type="evidence" value="ECO:0007669"/>
    <property type="project" value="UniProtKB-SubCell"/>
</dbReference>
<proteinExistence type="predicted"/>
<keyword evidence="2 4" id="KW-0371">Homeobox</keyword>
<dbReference type="Gene3D" id="1.10.10.60">
    <property type="entry name" value="Homeodomain-like"/>
    <property type="match status" value="1"/>
</dbReference>
<dbReference type="GO" id="GO:0006355">
    <property type="term" value="P:regulation of DNA-templated transcription"/>
    <property type="evidence" value="ECO:0007669"/>
    <property type="project" value="InterPro"/>
</dbReference>
<sequence>MFQFNKRKDLLKRQAEEKPKQVSETLPEQEKKKKKARKSLSPESKRVLLIWLFYNIKNPYPTNEEKLTLSQKAKVPLVQVNNFFVNARRRLLKPILDVQEKHNKSKSQKNKLVLGSKVDIKEINFEQSPNADQL</sequence>
<dbReference type="PROSITE" id="PS50071">
    <property type="entry name" value="HOMEOBOX_2"/>
    <property type="match status" value="1"/>
</dbReference>
<evidence type="ECO:0000313" key="7">
    <source>
        <dbReference type="EMBL" id="KAJ5071319.1"/>
    </source>
</evidence>
<evidence type="ECO:0000313" key="8">
    <source>
        <dbReference type="Proteomes" id="UP001149090"/>
    </source>
</evidence>
<dbReference type="InterPro" id="IPR050224">
    <property type="entry name" value="TALE_homeobox"/>
</dbReference>
<dbReference type="AlphaFoldDB" id="A0A9Q0R8S0"/>
<reference evidence="7" key="1">
    <citation type="submission" date="2022-10" db="EMBL/GenBank/DDBJ databases">
        <title>Novel sulphate-reducing endosymbionts in the free-living metamonad Anaeramoeba.</title>
        <authorList>
            <person name="Jerlstrom-Hultqvist J."/>
            <person name="Cepicka I."/>
            <person name="Gallot-Lavallee L."/>
            <person name="Salas-Leiva D."/>
            <person name="Curtis B.A."/>
            <person name="Zahonova K."/>
            <person name="Pipaliya S."/>
            <person name="Dacks J."/>
            <person name="Roger A.J."/>
        </authorList>
    </citation>
    <scope>NUCLEOTIDE SEQUENCE</scope>
    <source>
        <strain evidence="7">BMAN</strain>
    </source>
</reference>
<name>A0A9Q0R8S0_ANAIG</name>
<accession>A0A9Q0R8S0</accession>
<dbReference type="Pfam" id="PF05920">
    <property type="entry name" value="Homeobox_KN"/>
    <property type="match status" value="1"/>
</dbReference>
<dbReference type="InterPro" id="IPR009057">
    <property type="entry name" value="Homeodomain-like_sf"/>
</dbReference>
<evidence type="ECO:0000256" key="5">
    <source>
        <dbReference type="SAM" id="MobiDB-lite"/>
    </source>
</evidence>
<evidence type="ECO:0000256" key="4">
    <source>
        <dbReference type="PROSITE-ProRule" id="PRU00108"/>
    </source>
</evidence>
<evidence type="ECO:0000256" key="1">
    <source>
        <dbReference type="ARBA" id="ARBA00023125"/>
    </source>
</evidence>
<dbReference type="InterPro" id="IPR001356">
    <property type="entry name" value="HD"/>
</dbReference>
<dbReference type="GO" id="GO:0003677">
    <property type="term" value="F:DNA binding"/>
    <property type="evidence" value="ECO:0007669"/>
    <property type="project" value="UniProtKB-UniRule"/>
</dbReference>
<dbReference type="Proteomes" id="UP001149090">
    <property type="component" value="Unassembled WGS sequence"/>
</dbReference>
<comment type="subcellular location">
    <subcellularLocation>
        <location evidence="4">Nucleus</location>
    </subcellularLocation>
</comment>
<feature type="domain" description="Homeobox" evidence="6">
    <location>
        <begin position="31"/>
        <end position="94"/>
    </location>
</feature>
<keyword evidence="8" id="KW-1185">Reference proteome</keyword>
<keyword evidence="3 4" id="KW-0539">Nucleus</keyword>
<organism evidence="7 8">
    <name type="scientific">Anaeramoeba ignava</name>
    <name type="common">Anaerobic marine amoeba</name>
    <dbReference type="NCBI Taxonomy" id="1746090"/>
    <lineage>
        <taxon>Eukaryota</taxon>
        <taxon>Metamonada</taxon>
        <taxon>Anaeramoebidae</taxon>
        <taxon>Anaeramoeba</taxon>
    </lineage>
</organism>
<evidence type="ECO:0000256" key="3">
    <source>
        <dbReference type="ARBA" id="ARBA00023242"/>
    </source>
</evidence>
<dbReference type="SMART" id="SM00389">
    <property type="entry name" value="HOX"/>
    <property type="match status" value="1"/>
</dbReference>
<protein>
    <recommendedName>
        <fullName evidence="6">Homeobox domain-containing protein</fullName>
    </recommendedName>
</protein>